<evidence type="ECO:0000313" key="3">
    <source>
        <dbReference type="Proteomes" id="UP001292094"/>
    </source>
</evidence>
<organism evidence="2 3">
    <name type="scientific">Petrolisthes manimaculis</name>
    <dbReference type="NCBI Taxonomy" id="1843537"/>
    <lineage>
        <taxon>Eukaryota</taxon>
        <taxon>Metazoa</taxon>
        <taxon>Ecdysozoa</taxon>
        <taxon>Arthropoda</taxon>
        <taxon>Crustacea</taxon>
        <taxon>Multicrustacea</taxon>
        <taxon>Malacostraca</taxon>
        <taxon>Eumalacostraca</taxon>
        <taxon>Eucarida</taxon>
        <taxon>Decapoda</taxon>
        <taxon>Pleocyemata</taxon>
        <taxon>Anomura</taxon>
        <taxon>Galatheoidea</taxon>
        <taxon>Porcellanidae</taxon>
        <taxon>Petrolisthes</taxon>
    </lineage>
</organism>
<dbReference type="Proteomes" id="UP001292094">
    <property type="component" value="Unassembled WGS sequence"/>
</dbReference>
<gene>
    <name evidence="2" type="ORF">Pmani_027497</name>
</gene>
<reference evidence="2" key="1">
    <citation type="submission" date="2023-11" db="EMBL/GenBank/DDBJ databases">
        <title>Genome assemblies of two species of porcelain crab, Petrolisthes cinctipes and Petrolisthes manimaculis (Anomura: Porcellanidae).</title>
        <authorList>
            <person name="Angst P."/>
        </authorList>
    </citation>
    <scope>NUCLEOTIDE SEQUENCE</scope>
    <source>
        <strain evidence="2">PB745_02</strain>
        <tissue evidence="2">Gill</tissue>
    </source>
</reference>
<feature type="compositionally biased region" description="Basic and acidic residues" evidence="1">
    <location>
        <begin position="1"/>
        <end position="10"/>
    </location>
</feature>
<sequence>MTPTSDDARGRVRPSPPATSPEDQQPLHRCSLVSRRHARVPRPLLDNPRLYRSPLTFPAHTGQTKTNLEPTTAFVNIKKYQEKYAGCLYPWILFNMRGRTESYLAA</sequence>
<evidence type="ECO:0000256" key="1">
    <source>
        <dbReference type="SAM" id="MobiDB-lite"/>
    </source>
</evidence>
<evidence type="ECO:0000313" key="2">
    <source>
        <dbReference type="EMBL" id="KAK4300290.1"/>
    </source>
</evidence>
<accession>A0AAE1TZ10</accession>
<dbReference type="AlphaFoldDB" id="A0AAE1TZ10"/>
<dbReference type="EMBL" id="JAWZYT010003084">
    <property type="protein sequence ID" value="KAK4300290.1"/>
    <property type="molecule type" value="Genomic_DNA"/>
</dbReference>
<feature type="region of interest" description="Disordered" evidence="1">
    <location>
        <begin position="1"/>
        <end position="65"/>
    </location>
</feature>
<protein>
    <submittedName>
        <fullName evidence="2">Uncharacterized protein</fullName>
    </submittedName>
</protein>
<keyword evidence="3" id="KW-1185">Reference proteome</keyword>
<proteinExistence type="predicted"/>
<comment type="caution">
    <text evidence="2">The sequence shown here is derived from an EMBL/GenBank/DDBJ whole genome shotgun (WGS) entry which is preliminary data.</text>
</comment>
<name>A0AAE1TZ10_9EUCA</name>